<dbReference type="Gene3D" id="2.130.10.10">
    <property type="entry name" value="YVTN repeat-like/Quinoprotein amine dehydrogenase"/>
    <property type="match status" value="1"/>
</dbReference>
<keyword evidence="2" id="KW-0677">Repeat</keyword>
<dbReference type="InterPro" id="IPR001680">
    <property type="entry name" value="WD40_rpt"/>
</dbReference>
<proteinExistence type="predicted"/>
<dbReference type="SMART" id="SM00320">
    <property type="entry name" value="WD40"/>
    <property type="match status" value="3"/>
</dbReference>
<feature type="region of interest" description="Disordered" evidence="3">
    <location>
        <begin position="284"/>
        <end position="320"/>
    </location>
</feature>
<evidence type="ECO:0000256" key="3">
    <source>
        <dbReference type="SAM" id="MobiDB-lite"/>
    </source>
</evidence>
<comment type="caution">
    <text evidence="4">The sequence shown here is derived from an EMBL/GenBank/DDBJ whole genome shotgun (WGS) entry which is preliminary data.</text>
</comment>
<evidence type="ECO:0000256" key="2">
    <source>
        <dbReference type="ARBA" id="ARBA00022737"/>
    </source>
</evidence>
<name>A0AAD6PVP6_9ROSI</name>
<organism evidence="4 5">
    <name type="scientific">Populus alba x Populus x berolinensis</name>
    <dbReference type="NCBI Taxonomy" id="444605"/>
    <lineage>
        <taxon>Eukaryota</taxon>
        <taxon>Viridiplantae</taxon>
        <taxon>Streptophyta</taxon>
        <taxon>Embryophyta</taxon>
        <taxon>Tracheophyta</taxon>
        <taxon>Spermatophyta</taxon>
        <taxon>Magnoliopsida</taxon>
        <taxon>eudicotyledons</taxon>
        <taxon>Gunneridae</taxon>
        <taxon>Pentapetalae</taxon>
        <taxon>rosids</taxon>
        <taxon>fabids</taxon>
        <taxon>Malpighiales</taxon>
        <taxon>Salicaceae</taxon>
        <taxon>Saliceae</taxon>
        <taxon>Populus</taxon>
    </lineage>
</organism>
<evidence type="ECO:0000313" key="4">
    <source>
        <dbReference type="EMBL" id="KAJ6969354.1"/>
    </source>
</evidence>
<accession>A0AAD6PVP6</accession>
<keyword evidence="5" id="KW-1185">Reference proteome</keyword>
<dbReference type="EMBL" id="JAQIZT010000016">
    <property type="protein sequence ID" value="KAJ6969354.1"/>
    <property type="molecule type" value="Genomic_DNA"/>
</dbReference>
<dbReference type="AlphaFoldDB" id="A0AAD6PVP6"/>
<gene>
    <name evidence="4" type="ORF">NC653_037118</name>
</gene>
<reference evidence="4 5" key="1">
    <citation type="journal article" date="2023" name="Mol. Ecol. Resour.">
        <title>Chromosome-level genome assembly of a triploid poplar Populus alba 'Berolinensis'.</title>
        <authorList>
            <person name="Chen S."/>
            <person name="Yu Y."/>
            <person name="Wang X."/>
            <person name="Wang S."/>
            <person name="Zhang T."/>
            <person name="Zhou Y."/>
            <person name="He R."/>
            <person name="Meng N."/>
            <person name="Wang Y."/>
            <person name="Liu W."/>
            <person name="Liu Z."/>
            <person name="Liu J."/>
            <person name="Guo Q."/>
            <person name="Huang H."/>
            <person name="Sederoff R.R."/>
            <person name="Wang G."/>
            <person name="Qu G."/>
            <person name="Chen S."/>
        </authorList>
    </citation>
    <scope>NUCLEOTIDE SEQUENCE [LARGE SCALE GENOMIC DNA]</scope>
    <source>
        <strain evidence="4">SC-2020</strain>
    </source>
</reference>
<dbReference type="InterPro" id="IPR015943">
    <property type="entry name" value="WD40/YVTN_repeat-like_dom_sf"/>
</dbReference>
<dbReference type="Proteomes" id="UP001164929">
    <property type="component" value="Chromosome 16"/>
</dbReference>
<evidence type="ECO:0000256" key="1">
    <source>
        <dbReference type="ARBA" id="ARBA00022574"/>
    </source>
</evidence>
<dbReference type="InterPro" id="IPR051362">
    <property type="entry name" value="WD_repeat_creC_regulators"/>
</dbReference>
<dbReference type="PANTHER" id="PTHR14107">
    <property type="entry name" value="WD REPEAT PROTEIN"/>
    <property type="match status" value="1"/>
</dbReference>
<feature type="compositionally biased region" description="Polar residues" evidence="3">
    <location>
        <begin position="288"/>
        <end position="302"/>
    </location>
</feature>
<protein>
    <submittedName>
        <fullName evidence="4">Uncharacterized protein</fullName>
    </submittedName>
</protein>
<keyword evidence="1" id="KW-0853">WD repeat</keyword>
<evidence type="ECO:0000313" key="5">
    <source>
        <dbReference type="Proteomes" id="UP001164929"/>
    </source>
</evidence>
<dbReference type="InterPro" id="IPR036322">
    <property type="entry name" value="WD40_repeat_dom_sf"/>
</dbReference>
<sequence length="320" mass="35392">MYVHSSFPIFKSPIQRLSSCSSDRLVFSFLYLDLYTYPTKYAVLSMTPTNCMQSNPIARWHICQGSINGIAFSNEGAYLATVGKSWYNTVTCESLTIQRNNLYVVGKVIMKTDDEKCHPLSMDAKYILTGGEDDLVQVWSMEDRKVVAWGEGHNSWVSGVAFDSYWSSPNSDGTGENVVYRFGSVGQDTQLLLWDLEMDEIVVPIRRCPPPGGSPTFSTGSQSSHWDSVIPVGTLQPAPSMRDVPKLSPVVAHRVHTEPLSGLVFTQECVLTVCREGHVKIWMRPGASDSQSGNSETIPSTSLKEKPLLSSKIGSSTYKQ</sequence>
<dbReference type="SUPFAM" id="SSF50978">
    <property type="entry name" value="WD40 repeat-like"/>
    <property type="match status" value="1"/>
</dbReference>
<dbReference type="PANTHER" id="PTHR14107:SF16">
    <property type="entry name" value="AT02583P"/>
    <property type="match status" value="1"/>
</dbReference>